<reference evidence="2" key="1">
    <citation type="submission" date="2015-07" db="EMBL/GenBank/DDBJ databases">
        <title>Whole genome sequence of an Ensifer adhaerens strain isolated from a cave pool in the Wind Cave National Park.</title>
        <authorList>
            <person name="Eng W.W.H."/>
            <person name="Gan H.M."/>
            <person name="Barton H.A."/>
            <person name="Savka M.A."/>
        </authorList>
    </citation>
    <scope>NUCLEOTIDE SEQUENCE [LARGE SCALE GENOMIC DNA]</scope>
    <source>
        <strain evidence="2">SD006</strain>
    </source>
</reference>
<dbReference type="RefSeq" id="WP_053251149.1">
    <property type="nucleotide sequence ID" value="NZ_LGAP01000019.1"/>
</dbReference>
<dbReference type="PROSITE" id="PS51257">
    <property type="entry name" value="PROKAR_LIPOPROTEIN"/>
    <property type="match status" value="1"/>
</dbReference>
<accession>A0A0L8BL75</accession>
<dbReference type="Proteomes" id="UP000037425">
    <property type="component" value="Unassembled WGS sequence"/>
</dbReference>
<keyword evidence="1" id="KW-0449">Lipoprotein</keyword>
<comment type="caution">
    <text evidence="1">The sequence shown here is derived from an EMBL/GenBank/DDBJ whole genome shotgun (WGS) entry which is preliminary data.</text>
</comment>
<dbReference type="Gene3D" id="3.30.160.150">
    <property type="entry name" value="Lipoprotein like domain"/>
    <property type="match status" value="1"/>
</dbReference>
<proteinExistence type="predicted"/>
<dbReference type="EMBL" id="LGAP01000019">
    <property type="protein sequence ID" value="KOF15421.1"/>
    <property type="molecule type" value="Genomic_DNA"/>
</dbReference>
<dbReference type="PATRIC" id="fig|106592.7.peg.2502"/>
<gene>
    <name evidence="1" type="ORF">AC244_23095</name>
</gene>
<name>A0A0L8BL75_ENSAD</name>
<dbReference type="OrthoDB" id="7678210at2"/>
<protein>
    <submittedName>
        <fullName evidence="1">Lipoprotein</fullName>
    </submittedName>
</protein>
<evidence type="ECO:0000313" key="1">
    <source>
        <dbReference type="EMBL" id="KOF15421.1"/>
    </source>
</evidence>
<dbReference type="AlphaFoldDB" id="A0A0L8BL75"/>
<sequence length="174" mass="18412">MSLSDRAGSRIRSIPMLAGVLMLTALAGCQVKPLYSDAVGTSAALASIEISDADDRVEQEVRNALIFLAAGGQGEPVNPQYHLALNVTTRAMGVLYDQARDRAGAGRIVVKADYNLSKTGTGETIKSGNRTAVALVDFPVQEFAKVRAVRDGENRAAKELAELIRADIAAALSR</sequence>
<evidence type="ECO:0000313" key="2">
    <source>
        <dbReference type="Proteomes" id="UP000037425"/>
    </source>
</evidence>
<organism evidence="1 2">
    <name type="scientific">Ensifer adhaerens</name>
    <name type="common">Sinorhizobium morelense</name>
    <dbReference type="NCBI Taxonomy" id="106592"/>
    <lineage>
        <taxon>Bacteria</taxon>
        <taxon>Pseudomonadati</taxon>
        <taxon>Pseudomonadota</taxon>
        <taxon>Alphaproteobacteria</taxon>
        <taxon>Hyphomicrobiales</taxon>
        <taxon>Rhizobiaceae</taxon>
        <taxon>Sinorhizobium/Ensifer group</taxon>
        <taxon>Ensifer</taxon>
    </lineage>
</organism>